<dbReference type="GeneID" id="30174788"/>
<name>A0A1B9HW98_9TREE</name>
<dbReference type="AlphaFoldDB" id="A0A1B9HW98"/>
<feature type="compositionally biased region" description="Low complexity" evidence="1">
    <location>
        <begin position="50"/>
        <end position="60"/>
    </location>
</feature>
<sequence>MSFQIKCIAGLTEGRSHMESGLIFHRYLSKSRESTRGETDKENTEGWNESLSASSSSPASVDKLSQPQPDIVVITEHIKSGYLWDFWLGNHSKYGQVVLKLVSTWDYPCMREGYWEYIAPEDILGEAVNEERFYTGPLIDLQGNTIPTFYGTYLSSDGENYCAILLEYAGHAIGPGLVQLDEEWRNNLYEAYQKIHLRGVSHGDTSSRHVLIDDQHRIRLVGFRKSAPITLTDGADVLLMMYEAIDVRVQIGNEKPSVAQLHTLPAIYYDQVTDRDEFIKSIQPCSTKEFVLPDYVAKHDQWLKDQGLFTPDLDSDDYLSDSTCSSLDSDEKAYYKEQEAKYGSGSGT</sequence>
<dbReference type="Proteomes" id="UP000094020">
    <property type="component" value="Chromosome 2"/>
</dbReference>
<dbReference type="OrthoDB" id="3182995at2759"/>
<dbReference type="EMBL" id="KV700116">
    <property type="protein sequence ID" value="OCF47518.1"/>
    <property type="molecule type" value="Genomic_DNA"/>
</dbReference>
<accession>A0A1B9HW98</accession>
<gene>
    <name evidence="2" type="ORF">I206_06419</name>
    <name evidence="3" type="ORF">I206_101611</name>
</gene>
<proteinExistence type="predicted"/>
<dbReference type="RefSeq" id="XP_019008737.1">
    <property type="nucleotide sequence ID" value="XM_019158124.1"/>
</dbReference>
<evidence type="ECO:0000256" key="1">
    <source>
        <dbReference type="SAM" id="MobiDB-lite"/>
    </source>
</evidence>
<reference evidence="2" key="1">
    <citation type="submission" date="2013-07" db="EMBL/GenBank/DDBJ databases">
        <title>The Genome Sequence of Cryptococcus pinus CBS10737.</title>
        <authorList>
            <consortium name="The Broad Institute Genome Sequencing Platform"/>
            <person name="Cuomo C."/>
            <person name="Litvintseva A."/>
            <person name="Chen Y."/>
            <person name="Heitman J."/>
            <person name="Sun S."/>
            <person name="Springer D."/>
            <person name="Dromer F."/>
            <person name="Young S.K."/>
            <person name="Zeng Q."/>
            <person name="Gargeya S."/>
            <person name="Fitzgerald M."/>
            <person name="Abouelleil A."/>
            <person name="Alvarado L."/>
            <person name="Berlin A.M."/>
            <person name="Chapman S.B."/>
            <person name="Dewar J."/>
            <person name="Goldberg J."/>
            <person name="Griggs A."/>
            <person name="Gujja S."/>
            <person name="Hansen M."/>
            <person name="Howarth C."/>
            <person name="Imamovic A."/>
            <person name="Larimer J."/>
            <person name="McCowan C."/>
            <person name="Murphy C."/>
            <person name="Pearson M."/>
            <person name="Priest M."/>
            <person name="Roberts A."/>
            <person name="Saif S."/>
            <person name="Shea T."/>
            <person name="Sykes S."/>
            <person name="Wortman J."/>
            <person name="Nusbaum C."/>
            <person name="Birren B."/>
        </authorList>
    </citation>
    <scope>NUCLEOTIDE SEQUENCE [LARGE SCALE GENOMIC DNA]</scope>
    <source>
        <strain evidence="2">CBS 10737</strain>
    </source>
</reference>
<organism evidence="2">
    <name type="scientific">Kwoniella pini CBS 10737</name>
    <dbReference type="NCBI Taxonomy" id="1296096"/>
    <lineage>
        <taxon>Eukaryota</taxon>
        <taxon>Fungi</taxon>
        <taxon>Dikarya</taxon>
        <taxon>Basidiomycota</taxon>
        <taxon>Agaricomycotina</taxon>
        <taxon>Tremellomycetes</taxon>
        <taxon>Tremellales</taxon>
        <taxon>Cryptococcaceae</taxon>
        <taxon>Kwoniella</taxon>
    </lineage>
</organism>
<keyword evidence="4" id="KW-1185">Reference proteome</keyword>
<feature type="region of interest" description="Disordered" evidence="1">
    <location>
        <begin position="34"/>
        <end position="64"/>
    </location>
</feature>
<evidence type="ECO:0000313" key="2">
    <source>
        <dbReference type="EMBL" id="OCF47518.1"/>
    </source>
</evidence>
<evidence type="ECO:0000313" key="3">
    <source>
        <dbReference type="EMBL" id="WWC67699.1"/>
    </source>
</evidence>
<evidence type="ECO:0000313" key="4">
    <source>
        <dbReference type="Proteomes" id="UP000094020"/>
    </source>
</evidence>
<dbReference type="SUPFAM" id="SSF56112">
    <property type="entry name" value="Protein kinase-like (PK-like)"/>
    <property type="match status" value="1"/>
</dbReference>
<evidence type="ECO:0008006" key="5">
    <source>
        <dbReference type="Google" id="ProtNLM"/>
    </source>
</evidence>
<dbReference type="EMBL" id="CP144520">
    <property type="protein sequence ID" value="WWC67699.1"/>
    <property type="molecule type" value="Genomic_DNA"/>
</dbReference>
<reference evidence="2" key="3">
    <citation type="submission" date="2016-07" db="EMBL/GenBank/DDBJ databases">
        <title>Evolution of pathogenesis and genome organization in the Tremellales.</title>
        <authorList>
            <person name="Cuomo C."/>
            <person name="Litvintseva A."/>
            <person name="Heitman J."/>
            <person name="Chen Y."/>
            <person name="Sun S."/>
            <person name="Springer D."/>
            <person name="Dromer F."/>
            <person name="Young S."/>
            <person name="Zeng Q."/>
            <person name="Chapman S."/>
            <person name="Gujja S."/>
            <person name="Saif S."/>
            <person name="Birren B."/>
        </authorList>
    </citation>
    <scope>NUCLEOTIDE SEQUENCE</scope>
    <source>
        <strain evidence="2">CBS 10737</strain>
    </source>
</reference>
<protein>
    <recommendedName>
        <fullName evidence="5">Protein kinase domain-containing protein</fullName>
    </recommendedName>
</protein>
<feature type="compositionally biased region" description="Basic and acidic residues" evidence="1">
    <location>
        <begin position="34"/>
        <end position="44"/>
    </location>
</feature>
<dbReference type="InterPro" id="IPR011009">
    <property type="entry name" value="Kinase-like_dom_sf"/>
</dbReference>
<reference evidence="3" key="2">
    <citation type="submission" date="2013-07" db="EMBL/GenBank/DDBJ databases">
        <authorList>
            <consortium name="The Broad Institute Genome Sequencing Platform"/>
            <person name="Cuomo C."/>
            <person name="Litvintseva A."/>
            <person name="Chen Y."/>
            <person name="Heitman J."/>
            <person name="Sun S."/>
            <person name="Springer D."/>
            <person name="Dromer F."/>
            <person name="Young S.K."/>
            <person name="Zeng Q."/>
            <person name="Gargeya S."/>
            <person name="Fitzgerald M."/>
            <person name="Abouelleil A."/>
            <person name="Alvarado L."/>
            <person name="Berlin A.M."/>
            <person name="Chapman S.B."/>
            <person name="Dewar J."/>
            <person name="Goldberg J."/>
            <person name="Griggs A."/>
            <person name="Gujja S."/>
            <person name="Hansen M."/>
            <person name="Howarth C."/>
            <person name="Imamovic A."/>
            <person name="Larimer J."/>
            <person name="McCowan C."/>
            <person name="Murphy C."/>
            <person name="Pearson M."/>
            <person name="Priest M."/>
            <person name="Roberts A."/>
            <person name="Saif S."/>
            <person name="Shea T."/>
            <person name="Sykes S."/>
            <person name="Wortman J."/>
            <person name="Nusbaum C."/>
            <person name="Birren B."/>
        </authorList>
    </citation>
    <scope>NUCLEOTIDE SEQUENCE</scope>
    <source>
        <strain evidence="3">CBS 10737</strain>
    </source>
</reference>
<reference evidence="3" key="4">
    <citation type="submission" date="2024-02" db="EMBL/GenBank/DDBJ databases">
        <title>Comparative genomics of Cryptococcus and Kwoniella reveals pathogenesis evolution and contrasting modes of karyotype evolution via chromosome fusion or intercentromeric recombination.</title>
        <authorList>
            <person name="Coelho M.A."/>
            <person name="David-Palma M."/>
            <person name="Shea T."/>
            <person name="Bowers K."/>
            <person name="McGinley-Smith S."/>
            <person name="Mohammad A.W."/>
            <person name="Gnirke A."/>
            <person name="Yurkov A.M."/>
            <person name="Nowrousian M."/>
            <person name="Sun S."/>
            <person name="Cuomo C.A."/>
            <person name="Heitman J."/>
        </authorList>
    </citation>
    <scope>NUCLEOTIDE SEQUENCE</scope>
    <source>
        <strain evidence="3">CBS 10737</strain>
    </source>
</reference>
<dbReference type="KEGG" id="kpin:30174788"/>